<dbReference type="InterPro" id="IPR004302">
    <property type="entry name" value="Cellulose/chitin-bd_N"/>
</dbReference>
<feature type="signal peptide" evidence="8">
    <location>
        <begin position="1"/>
        <end position="23"/>
    </location>
</feature>
<keyword evidence="2" id="KW-0479">Metal-binding</keyword>
<dbReference type="Gene3D" id="2.70.50.70">
    <property type="match status" value="1"/>
</dbReference>
<dbReference type="PANTHER" id="PTHR36575">
    <property type="entry name" value="BINDING PROTEIN, PUTATIVE (AFU_ORTHOLOGUE AFUA_1G14430)-RELATED"/>
    <property type="match status" value="1"/>
</dbReference>
<evidence type="ECO:0000256" key="5">
    <source>
        <dbReference type="ARBA" id="ARBA00023180"/>
    </source>
</evidence>
<sequence>MAAISRILLAFFTIAVLVVQVATHGHMTSPEVRTPPGDKGNGLTITRGPNNNMPCGGNPPGKPSTTYKSGSSISISWEIGAAHKGSCSIDLSTHPDSGFKTIHTWNCAERTGDQSTSVQLPKGVVCEQCVLRFHWNAQLTNENYVNCADVQIN</sequence>
<name>A0A1Y1XZH8_9FUNG</name>
<feature type="region of interest" description="Disordered" evidence="7">
    <location>
        <begin position="27"/>
        <end position="67"/>
    </location>
</feature>
<dbReference type="EMBL" id="MCFE01000338">
    <property type="protein sequence ID" value="ORX91160.1"/>
    <property type="molecule type" value="Genomic_DNA"/>
</dbReference>
<dbReference type="InParanoid" id="A0A1Y1XZH8"/>
<evidence type="ECO:0000256" key="7">
    <source>
        <dbReference type="SAM" id="MobiDB-lite"/>
    </source>
</evidence>
<keyword evidence="4" id="KW-1015">Disulfide bond</keyword>
<evidence type="ECO:0000313" key="10">
    <source>
        <dbReference type="EMBL" id="ORX91160.1"/>
    </source>
</evidence>
<evidence type="ECO:0000259" key="9">
    <source>
        <dbReference type="Pfam" id="PF03067"/>
    </source>
</evidence>
<comment type="cofactor">
    <cofactor evidence="1">
        <name>Cu(2+)</name>
        <dbReference type="ChEBI" id="CHEBI:29036"/>
    </cofactor>
</comment>
<dbReference type="AlphaFoldDB" id="A0A1Y1XZH8"/>
<evidence type="ECO:0000256" key="8">
    <source>
        <dbReference type="SAM" id="SignalP"/>
    </source>
</evidence>
<keyword evidence="11" id="KW-1185">Reference proteome</keyword>
<evidence type="ECO:0000313" key="11">
    <source>
        <dbReference type="Proteomes" id="UP000193498"/>
    </source>
</evidence>
<reference evidence="10 11" key="1">
    <citation type="submission" date="2016-07" db="EMBL/GenBank/DDBJ databases">
        <title>Pervasive Adenine N6-methylation of Active Genes in Fungi.</title>
        <authorList>
            <consortium name="DOE Joint Genome Institute"/>
            <person name="Mondo S.J."/>
            <person name="Dannebaum R.O."/>
            <person name="Kuo R.C."/>
            <person name="Labutti K."/>
            <person name="Haridas S."/>
            <person name="Kuo A."/>
            <person name="Salamov A."/>
            <person name="Ahrendt S.R."/>
            <person name="Lipzen A."/>
            <person name="Sullivan W."/>
            <person name="Andreopoulos W.B."/>
            <person name="Clum A."/>
            <person name="Lindquist E."/>
            <person name="Daum C."/>
            <person name="Ramamoorthy G.K."/>
            <person name="Gryganskyi A."/>
            <person name="Culley D."/>
            <person name="Magnuson J.K."/>
            <person name="James T.Y."/>
            <person name="O'Malley M.A."/>
            <person name="Stajich J.E."/>
            <person name="Spatafora J.W."/>
            <person name="Visel A."/>
            <person name="Grigoriev I.V."/>
        </authorList>
    </citation>
    <scope>NUCLEOTIDE SEQUENCE [LARGE SCALE GENOMIC DNA]</scope>
    <source>
        <strain evidence="10 11">CBS 931.73</strain>
    </source>
</reference>
<evidence type="ECO:0000256" key="3">
    <source>
        <dbReference type="ARBA" id="ARBA00023008"/>
    </source>
</evidence>
<gene>
    <name evidence="10" type="ORF">K493DRAFT_304292</name>
</gene>
<dbReference type="InterPro" id="IPR052282">
    <property type="entry name" value="Starch-active_LPMO"/>
</dbReference>
<dbReference type="PANTHER" id="PTHR36575:SF2">
    <property type="entry name" value="CHITIN-BINDING TYPE-4 DOMAIN-CONTAINING PROTEIN-RELATED"/>
    <property type="match status" value="1"/>
</dbReference>
<dbReference type="GO" id="GO:0046872">
    <property type="term" value="F:metal ion binding"/>
    <property type="evidence" value="ECO:0007669"/>
    <property type="project" value="UniProtKB-KW"/>
</dbReference>
<keyword evidence="5" id="KW-0325">Glycoprotein</keyword>
<dbReference type="OrthoDB" id="2342176at2759"/>
<dbReference type="Proteomes" id="UP000193498">
    <property type="component" value="Unassembled WGS sequence"/>
</dbReference>
<feature type="domain" description="Chitin-binding type-4" evidence="9">
    <location>
        <begin position="61"/>
        <end position="150"/>
    </location>
</feature>
<protein>
    <recommendedName>
        <fullName evidence="9">Chitin-binding type-4 domain-containing protein</fullName>
    </recommendedName>
</protein>
<dbReference type="Pfam" id="PF03067">
    <property type="entry name" value="LPMO_10"/>
    <property type="match status" value="1"/>
</dbReference>
<organism evidence="10 11">
    <name type="scientific">Basidiobolus meristosporus CBS 931.73</name>
    <dbReference type="NCBI Taxonomy" id="1314790"/>
    <lineage>
        <taxon>Eukaryota</taxon>
        <taxon>Fungi</taxon>
        <taxon>Fungi incertae sedis</taxon>
        <taxon>Zoopagomycota</taxon>
        <taxon>Entomophthoromycotina</taxon>
        <taxon>Basidiobolomycetes</taxon>
        <taxon>Basidiobolales</taxon>
        <taxon>Basidiobolaceae</taxon>
        <taxon>Basidiobolus</taxon>
    </lineage>
</organism>
<comment type="caution">
    <text evidence="10">The sequence shown here is derived from an EMBL/GenBank/DDBJ whole genome shotgun (WGS) entry which is preliminary data.</text>
</comment>
<keyword evidence="8" id="KW-0732">Signal</keyword>
<feature type="chain" id="PRO_5012508259" description="Chitin-binding type-4 domain-containing protein" evidence="8">
    <location>
        <begin position="24"/>
        <end position="153"/>
    </location>
</feature>
<evidence type="ECO:0000256" key="2">
    <source>
        <dbReference type="ARBA" id="ARBA00022723"/>
    </source>
</evidence>
<proteinExistence type="inferred from homology"/>
<accession>A0A1Y1XZH8</accession>
<keyword evidence="3" id="KW-0186">Copper</keyword>
<comment type="similarity">
    <text evidence="6">Belongs to the polysaccharide monooxygenase AA13 family.</text>
</comment>
<evidence type="ECO:0000256" key="4">
    <source>
        <dbReference type="ARBA" id="ARBA00023157"/>
    </source>
</evidence>
<dbReference type="STRING" id="1314790.A0A1Y1XZH8"/>
<evidence type="ECO:0000256" key="6">
    <source>
        <dbReference type="ARBA" id="ARBA00034311"/>
    </source>
</evidence>
<evidence type="ECO:0000256" key="1">
    <source>
        <dbReference type="ARBA" id="ARBA00001973"/>
    </source>
</evidence>